<evidence type="ECO:0000313" key="2">
    <source>
        <dbReference type="EMBL" id="MCI43561.1"/>
    </source>
</evidence>
<feature type="signal peptide" evidence="1">
    <location>
        <begin position="1"/>
        <end position="27"/>
    </location>
</feature>
<keyword evidence="3" id="KW-1185">Reference proteome</keyword>
<keyword evidence="1" id="KW-0732">Signal</keyword>
<reference evidence="2 3" key="1">
    <citation type="journal article" date="2018" name="Front. Plant Sci.">
        <title>Red Clover (Trifolium pratense) and Zigzag Clover (T. medium) - A Picture of Genomic Similarities and Differences.</title>
        <authorList>
            <person name="Dluhosova J."/>
            <person name="Istvanek J."/>
            <person name="Nedelnik J."/>
            <person name="Repkova J."/>
        </authorList>
    </citation>
    <scope>NUCLEOTIDE SEQUENCE [LARGE SCALE GENOMIC DNA]</scope>
    <source>
        <strain evidence="3">cv. 10/8</strain>
        <tissue evidence="2">Leaf</tissue>
    </source>
</reference>
<feature type="chain" id="PRO_5017390346" evidence="1">
    <location>
        <begin position="28"/>
        <end position="49"/>
    </location>
</feature>
<sequence length="49" mass="5496">KVAWICHRRKAPVVLQVLMFVMLAAQGAPAFCAMRGREYICMLGSFVQP</sequence>
<dbReference type="EMBL" id="LXQA010319099">
    <property type="protein sequence ID" value="MCI43561.1"/>
    <property type="molecule type" value="Genomic_DNA"/>
</dbReference>
<evidence type="ECO:0000313" key="3">
    <source>
        <dbReference type="Proteomes" id="UP000265520"/>
    </source>
</evidence>
<organism evidence="2 3">
    <name type="scientific">Trifolium medium</name>
    <dbReference type="NCBI Taxonomy" id="97028"/>
    <lineage>
        <taxon>Eukaryota</taxon>
        <taxon>Viridiplantae</taxon>
        <taxon>Streptophyta</taxon>
        <taxon>Embryophyta</taxon>
        <taxon>Tracheophyta</taxon>
        <taxon>Spermatophyta</taxon>
        <taxon>Magnoliopsida</taxon>
        <taxon>eudicotyledons</taxon>
        <taxon>Gunneridae</taxon>
        <taxon>Pentapetalae</taxon>
        <taxon>rosids</taxon>
        <taxon>fabids</taxon>
        <taxon>Fabales</taxon>
        <taxon>Fabaceae</taxon>
        <taxon>Papilionoideae</taxon>
        <taxon>50 kb inversion clade</taxon>
        <taxon>NPAAA clade</taxon>
        <taxon>Hologalegina</taxon>
        <taxon>IRL clade</taxon>
        <taxon>Trifolieae</taxon>
        <taxon>Trifolium</taxon>
    </lineage>
</organism>
<protein>
    <submittedName>
        <fullName evidence="2">Uncharacterized protein</fullName>
    </submittedName>
</protein>
<proteinExistence type="predicted"/>
<accession>A0A392S3U9</accession>
<dbReference type="AlphaFoldDB" id="A0A392S3U9"/>
<feature type="non-terminal residue" evidence="2">
    <location>
        <position position="1"/>
    </location>
</feature>
<evidence type="ECO:0000256" key="1">
    <source>
        <dbReference type="SAM" id="SignalP"/>
    </source>
</evidence>
<comment type="caution">
    <text evidence="2">The sequence shown here is derived from an EMBL/GenBank/DDBJ whole genome shotgun (WGS) entry which is preliminary data.</text>
</comment>
<name>A0A392S3U9_9FABA</name>
<dbReference type="Proteomes" id="UP000265520">
    <property type="component" value="Unassembled WGS sequence"/>
</dbReference>